<dbReference type="Pfam" id="PF08751">
    <property type="entry name" value="TrwC"/>
    <property type="match status" value="1"/>
</dbReference>
<sequence length="245" mass="26770">MTISLKKVTAGSGYTYLTQQVAAQDGQVRTGLAAYYEEKGEAPGVWMGTGLDAFDGLNAGDPVTEAQMLALFGNGLHPLADQIRHDALAAGLTERQAENACRLGRPFAVRDTRPPEFKQELKRRYAAANMAAGRRPNARLDSDVLAQIRTEVATEFFVKEFGRPPESPRELHREVAIWSRPTATTIAGVDLTVSPTKSFSTAWALAPLATSRQFEDLHHRAVSRMITYLETQAFSRVGPGGVRNV</sequence>
<dbReference type="Proteomes" id="UP000238164">
    <property type="component" value="Chromosome 1"/>
</dbReference>
<feature type="domain" description="TrwC relaxase" evidence="1">
    <location>
        <begin position="10"/>
        <end position="244"/>
    </location>
</feature>
<dbReference type="SUPFAM" id="SSF55464">
    <property type="entry name" value="Origin of replication-binding domain, RBD-like"/>
    <property type="match status" value="1"/>
</dbReference>
<keyword evidence="3" id="KW-1185">Reference proteome</keyword>
<evidence type="ECO:0000259" key="1">
    <source>
        <dbReference type="Pfam" id="PF08751"/>
    </source>
</evidence>
<proteinExistence type="predicted"/>
<dbReference type="OrthoDB" id="4524286at2"/>
<evidence type="ECO:0000313" key="2">
    <source>
        <dbReference type="EMBL" id="SPD86037.1"/>
    </source>
</evidence>
<evidence type="ECO:0000313" key="3">
    <source>
        <dbReference type="Proteomes" id="UP000238164"/>
    </source>
</evidence>
<dbReference type="AlphaFoldDB" id="A0A2N9JD46"/>
<dbReference type="KEGG" id="mgg:MPLG2_1001"/>
<organism evidence="2 3">
    <name type="scientific">Micropruina glycogenica</name>
    <dbReference type="NCBI Taxonomy" id="75385"/>
    <lineage>
        <taxon>Bacteria</taxon>
        <taxon>Bacillati</taxon>
        <taxon>Actinomycetota</taxon>
        <taxon>Actinomycetes</taxon>
        <taxon>Propionibacteriales</taxon>
        <taxon>Nocardioidaceae</taxon>
        <taxon>Micropruina</taxon>
    </lineage>
</organism>
<reference evidence="2 3" key="1">
    <citation type="submission" date="2018-02" db="EMBL/GenBank/DDBJ databases">
        <authorList>
            <person name="Cohen D.B."/>
            <person name="Kent A.D."/>
        </authorList>
    </citation>
    <scope>NUCLEOTIDE SEQUENCE [LARGE SCALE GENOMIC DNA]</scope>
    <source>
        <strain evidence="2">1</strain>
    </source>
</reference>
<dbReference type="InterPro" id="IPR014862">
    <property type="entry name" value="TrwC"/>
</dbReference>
<accession>A0A2N9JD46</accession>
<name>A0A2N9JD46_9ACTN</name>
<gene>
    <name evidence="2" type="ORF">MPLG2_1001</name>
</gene>
<dbReference type="EMBL" id="LT985188">
    <property type="protein sequence ID" value="SPD86037.1"/>
    <property type="molecule type" value="Genomic_DNA"/>
</dbReference>
<protein>
    <recommendedName>
        <fullName evidence="1">TrwC relaxase domain-containing protein</fullName>
    </recommendedName>
</protein>